<dbReference type="NCBIfam" id="TIGR03412">
    <property type="entry name" value="iscX_yfhJ"/>
    <property type="match status" value="1"/>
</dbReference>
<proteinExistence type="predicted"/>
<keyword evidence="2" id="KW-1185">Reference proteome</keyword>
<dbReference type="InterPro" id="IPR036762">
    <property type="entry name" value="IscX-like_sf"/>
</dbReference>
<dbReference type="GO" id="GO:0008198">
    <property type="term" value="F:ferrous iron binding"/>
    <property type="evidence" value="ECO:0007669"/>
    <property type="project" value="TreeGrafter"/>
</dbReference>
<dbReference type="PIRSF" id="PIRSF039003">
    <property type="entry name" value="IscX"/>
    <property type="match status" value="1"/>
</dbReference>
<dbReference type="EMBL" id="JAAXYO010000152">
    <property type="protein sequence ID" value="MBU2788493.1"/>
    <property type="molecule type" value="Genomic_DNA"/>
</dbReference>
<name>A0AAE3CK46_9PROT</name>
<dbReference type="AlphaFoldDB" id="A0AAE3CK46"/>
<evidence type="ECO:0000313" key="1">
    <source>
        <dbReference type="EMBL" id="MBU2788493.1"/>
    </source>
</evidence>
<dbReference type="Proteomes" id="UP001197378">
    <property type="component" value="Unassembled WGS sequence"/>
</dbReference>
<accession>A0AAE3CK46</accession>
<organism evidence="1 2">
    <name type="scientific">Igneacidithiobacillus copahuensis</name>
    <dbReference type="NCBI Taxonomy" id="2724909"/>
    <lineage>
        <taxon>Bacteria</taxon>
        <taxon>Pseudomonadati</taxon>
        <taxon>Pseudomonadota</taxon>
        <taxon>Acidithiobacillia</taxon>
        <taxon>Acidithiobacillales</taxon>
        <taxon>Acidithiobacillaceae</taxon>
        <taxon>Igneacidithiobacillus</taxon>
    </lineage>
</organism>
<dbReference type="Pfam" id="PF04384">
    <property type="entry name" value="Fe-S_assembly"/>
    <property type="match status" value="1"/>
</dbReference>
<comment type="caution">
    <text evidence="1">The sequence shown here is derived from an EMBL/GenBank/DDBJ whole genome shotgun (WGS) entry which is preliminary data.</text>
</comment>
<dbReference type="PANTHER" id="PTHR37532">
    <property type="entry name" value="PROTEIN ISCX"/>
    <property type="match status" value="1"/>
</dbReference>
<dbReference type="InterPro" id="IPR007479">
    <property type="entry name" value="ISC_FeS_clus_asmbl_IscsX"/>
</dbReference>
<dbReference type="GO" id="GO:0016226">
    <property type="term" value="P:iron-sulfur cluster assembly"/>
    <property type="evidence" value="ECO:0007669"/>
    <property type="project" value="UniProtKB-UniRule"/>
</dbReference>
<sequence>MRWTDTQEIAISLDEAHPDADVQHLRFTDLHRWIVELTDFEDDPEASNERILEAIQMAWLSERD</sequence>
<dbReference type="SUPFAM" id="SSF140319">
    <property type="entry name" value="IscX-like"/>
    <property type="match status" value="1"/>
</dbReference>
<protein>
    <submittedName>
        <fullName evidence="1">Fe-S cluster assembly protein IscX</fullName>
    </submittedName>
</protein>
<dbReference type="RefSeq" id="WP_215871069.1">
    <property type="nucleotide sequence ID" value="NZ_JAAXYO010000152.1"/>
</dbReference>
<dbReference type="PANTHER" id="PTHR37532:SF1">
    <property type="entry name" value="PROTEIN ISCX"/>
    <property type="match status" value="1"/>
</dbReference>
<evidence type="ECO:0000313" key="2">
    <source>
        <dbReference type="Proteomes" id="UP001197378"/>
    </source>
</evidence>
<dbReference type="GO" id="GO:0005829">
    <property type="term" value="C:cytosol"/>
    <property type="evidence" value="ECO:0007669"/>
    <property type="project" value="TreeGrafter"/>
</dbReference>
<gene>
    <name evidence="1" type="primary">iscX</name>
    <name evidence="1" type="ORF">HFQ13_09840</name>
</gene>
<reference evidence="1" key="1">
    <citation type="journal article" date="2021" name="ISME J.">
        <title>Genomic evolution of the class Acidithiobacillia: deep-branching Proteobacteria living in extreme acidic conditions.</title>
        <authorList>
            <person name="Moya-Beltran A."/>
            <person name="Beard S."/>
            <person name="Rojas-Villalobos C."/>
            <person name="Issotta F."/>
            <person name="Gallardo Y."/>
            <person name="Ulloa R."/>
            <person name="Giaveno A."/>
            <person name="Degli Esposti M."/>
            <person name="Johnson D.B."/>
            <person name="Quatrini R."/>
        </authorList>
    </citation>
    <scope>NUCLEOTIDE SEQUENCE</scope>
    <source>
        <strain evidence="1">VAN18-1</strain>
    </source>
</reference>
<dbReference type="Gene3D" id="1.10.10.600">
    <property type="entry name" value="IscX-like"/>
    <property type="match status" value="1"/>
</dbReference>